<dbReference type="AlphaFoldDB" id="A0A9X9WZW2"/>
<evidence type="ECO:0000313" key="2">
    <source>
        <dbReference type="EMBL" id="MBR0672691.1"/>
    </source>
</evidence>
<sequence length="365" mass="38033">MDGGSGGGGAARGLLGRRVGFDEPSGTLPARHGAGRRGGPDAIPAGRRAGPGGHDDGCPADRLPGELRLHPAAGRRGCVRQRNLRRGARPGGRGPAPGEPALVHRGDGPRRHPGDRSPGIRHPGDLRGQCEPHPGAEPPGRAELPGRGTAGGEPQSTPLLPVDAGRTGAEPAPRPAVTPRGIFVSHPEVVIDPAVPVPRWHLAPEGIARMRRLAGDPRIASLSAVWASDETKAIEAAGILAAAFGLPVQVHPGLAEMDRSSTGYRPRQEFERLADAFFARPEDSVQGWERAVDAQRRVVAAATEILAGHGEGDIALVGHGGTGTLLMCAWAGLPIARAHDQPAPGCTWRFTLRPPRVAEAWQPVP</sequence>
<dbReference type="Proteomes" id="UP001138751">
    <property type="component" value="Unassembled WGS sequence"/>
</dbReference>
<name>A0A9X9WZW2_9PROT</name>
<evidence type="ECO:0000313" key="3">
    <source>
        <dbReference type="Proteomes" id="UP001138751"/>
    </source>
</evidence>
<keyword evidence="3" id="KW-1185">Reference proteome</keyword>
<organism evidence="2 3">
    <name type="scientific">Neoroseomonas soli</name>
    <dbReference type="NCBI Taxonomy" id="1081025"/>
    <lineage>
        <taxon>Bacteria</taxon>
        <taxon>Pseudomonadati</taxon>
        <taxon>Pseudomonadota</taxon>
        <taxon>Alphaproteobacteria</taxon>
        <taxon>Acetobacterales</taxon>
        <taxon>Acetobacteraceae</taxon>
        <taxon>Neoroseomonas</taxon>
    </lineage>
</organism>
<dbReference type="EMBL" id="JAAEDM010000047">
    <property type="protein sequence ID" value="MBR0672691.1"/>
    <property type="molecule type" value="Genomic_DNA"/>
</dbReference>
<feature type="compositionally biased region" description="Basic and acidic residues" evidence="1">
    <location>
        <begin position="53"/>
        <end position="69"/>
    </location>
</feature>
<dbReference type="InterPro" id="IPR029033">
    <property type="entry name" value="His_PPase_superfam"/>
</dbReference>
<feature type="compositionally biased region" description="Basic and acidic residues" evidence="1">
    <location>
        <begin position="102"/>
        <end position="115"/>
    </location>
</feature>
<dbReference type="SUPFAM" id="SSF53254">
    <property type="entry name" value="Phosphoglycerate mutase-like"/>
    <property type="match status" value="1"/>
</dbReference>
<dbReference type="Gene3D" id="3.40.50.1240">
    <property type="entry name" value="Phosphoglycerate mutase-like"/>
    <property type="match status" value="1"/>
</dbReference>
<feature type="region of interest" description="Disordered" evidence="1">
    <location>
        <begin position="1"/>
        <end position="179"/>
    </location>
</feature>
<evidence type="ECO:0000256" key="1">
    <source>
        <dbReference type="SAM" id="MobiDB-lite"/>
    </source>
</evidence>
<proteinExistence type="predicted"/>
<feature type="compositionally biased region" description="Gly residues" evidence="1">
    <location>
        <begin position="1"/>
        <end position="11"/>
    </location>
</feature>
<comment type="caution">
    <text evidence="2">The sequence shown here is derived from an EMBL/GenBank/DDBJ whole genome shotgun (WGS) entry which is preliminary data.</text>
</comment>
<feature type="compositionally biased region" description="Basic residues" evidence="1">
    <location>
        <begin position="77"/>
        <end position="88"/>
    </location>
</feature>
<protein>
    <submittedName>
        <fullName evidence="2">Histidine phosphatase family protein</fullName>
    </submittedName>
</protein>
<dbReference type="InterPro" id="IPR013078">
    <property type="entry name" value="His_Pase_superF_clade-1"/>
</dbReference>
<reference evidence="2" key="2">
    <citation type="journal article" date="2021" name="Syst. Appl. Microbiol.">
        <title>Roseomonas hellenica sp. nov., isolated from roots of wild-growing Alkanna tinctoria.</title>
        <authorList>
            <person name="Rat A."/>
            <person name="Naranjo H.D."/>
            <person name="Lebbe L."/>
            <person name="Cnockaert M."/>
            <person name="Krigas N."/>
            <person name="Grigoriadou K."/>
            <person name="Maloupa E."/>
            <person name="Willems A."/>
        </authorList>
    </citation>
    <scope>NUCLEOTIDE SEQUENCE</scope>
    <source>
        <strain evidence="2">LMG 31231</strain>
    </source>
</reference>
<dbReference type="Pfam" id="PF00300">
    <property type="entry name" value="His_Phos_1"/>
    <property type="match status" value="1"/>
</dbReference>
<gene>
    <name evidence="2" type="ORF">GXW76_16045</name>
</gene>
<accession>A0A9X9WZW2</accession>
<reference evidence="2" key="1">
    <citation type="submission" date="2020-01" db="EMBL/GenBank/DDBJ databases">
        <authorList>
            <person name="Rat A."/>
        </authorList>
    </citation>
    <scope>NUCLEOTIDE SEQUENCE</scope>
    <source>
        <strain evidence="2">LMG 31231</strain>
    </source>
</reference>